<dbReference type="InterPro" id="IPR019267">
    <property type="entry name" value="CRISPR-assoc_Cas6_C"/>
</dbReference>
<dbReference type="OrthoDB" id="3469084at2"/>
<comment type="caution">
    <text evidence="7">The sequence shown here is derived from an EMBL/GenBank/DDBJ whole genome shotgun (WGS) entry which is preliminary data.</text>
</comment>
<dbReference type="CDD" id="cd21141">
    <property type="entry name" value="Cas6_III-like"/>
    <property type="match status" value="1"/>
</dbReference>
<dbReference type="EMBL" id="JJML01000001">
    <property type="protein sequence ID" value="KGF74062.1"/>
    <property type="molecule type" value="Genomic_DNA"/>
</dbReference>
<reference evidence="7 8" key="1">
    <citation type="journal article" date="2014" name="Mol. Ecol.">
        <title>Evolution of Synechococcus.</title>
        <authorList>
            <person name="Dvorak P."/>
            <person name="Casamatta D."/>
            <person name="Hasler P."/>
            <person name="Poulickova A."/>
            <person name="Ondrej V."/>
            <person name="Sanges R."/>
        </authorList>
    </citation>
    <scope>NUCLEOTIDE SEQUENCE [LARGE SCALE GENOMIC DNA]</scope>
    <source>
        <strain evidence="7 8">CAUP A 1101</strain>
    </source>
</reference>
<evidence type="ECO:0000256" key="1">
    <source>
        <dbReference type="ARBA" id="ARBA00022722"/>
    </source>
</evidence>
<dbReference type="InterPro" id="IPR045648">
    <property type="entry name" value="CRISPR-assoc_Cas6-like_N"/>
</dbReference>
<dbReference type="Pfam" id="PF19308">
    <property type="entry name" value="CRISPR_Cas6_N"/>
    <property type="match status" value="1"/>
</dbReference>
<dbReference type="STRING" id="1497020.DO97_00710"/>
<evidence type="ECO:0000256" key="3">
    <source>
        <dbReference type="ARBA" id="ARBA00022801"/>
    </source>
</evidence>
<organism evidence="7 8">
    <name type="scientific">Neosynechococcus sphagnicola sy1</name>
    <dbReference type="NCBI Taxonomy" id="1497020"/>
    <lineage>
        <taxon>Bacteria</taxon>
        <taxon>Bacillati</taxon>
        <taxon>Cyanobacteriota</taxon>
        <taxon>Cyanophyceae</taxon>
        <taxon>Neosynechococcales</taxon>
        <taxon>Neosynechococcaceae</taxon>
        <taxon>Neosynechococcus</taxon>
    </lineage>
</organism>
<evidence type="ECO:0000256" key="4">
    <source>
        <dbReference type="ARBA" id="ARBA00023118"/>
    </source>
</evidence>
<gene>
    <name evidence="7" type="ORF">DO97_00710</name>
</gene>
<dbReference type="GO" id="GO:0004519">
    <property type="term" value="F:endonuclease activity"/>
    <property type="evidence" value="ECO:0007669"/>
    <property type="project" value="UniProtKB-KW"/>
</dbReference>
<name>A0A098TQB8_9CYAN</name>
<dbReference type="InterPro" id="IPR010156">
    <property type="entry name" value="CRISPR-assoc_prot_Cas6"/>
</dbReference>
<dbReference type="RefSeq" id="WP_036530294.1">
    <property type="nucleotide sequence ID" value="NZ_JJML01000001.1"/>
</dbReference>
<evidence type="ECO:0000256" key="2">
    <source>
        <dbReference type="ARBA" id="ARBA00022759"/>
    </source>
</evidence>
<dbReference type="GO" id="GO:0016788">
    <property type="term" value="F:hydrolase activity, acting on ester bonds"/>
    <property type="evidence" value="ECO:0007669"/>
    <property type="project" value="InterPro"/>
</dbReference>
<dbReference type="InterPro" id="IPR045747">
    <property type="entry name" value="CRISPR-assoc_prot_Cas6_N_sf"/>
</dbReference>
<dbReference type="Proteomes" id="UP000030170">
    <property type="component" value="Unassembled WGS sequence"/>
</dbReference>
<feature type="domain" description="CRISPR-associated protein Cas6-like N-terminal" evidence="6">
    <location>
        <begin position="1"/>
        <end position="143"/>
    </location>
</feature>
<protein>
    <submittedName>
        <fullName evidence="7">CRISPR-associated protein Cas6</fullName>
    </submittedName>
</protein>
<proteinExistence type="predicted"/>
<keyword evidence="1" id="KW-0540">Nuclease</keyword>
<dbReference type="Gene3D" id="3.30.70.1900">
    <property type="match status" value="1"/>
</dbReference>
<evidence type="ECO:0000259" key="6">
    <source>
        <dbReference type="Pfam" id="PF19308"/>
    </source>
</evidence>
<dbReference type="NCBIfam" id="TIGR01877">
    <property type="entry name" value="cas_cas6"/>
    <property type="match status" value="1"/>
</dbReference>
<evidence type="ECO:0000259" key="5">
    <source>
        <dbReference type="Pfam" id="PF10040"/>
    </source>
</evidence>
<dbReference type="GO" id="GO:0051607">
    <property type="term" value="P:defense response to virus"/>
    <property type="evidence" value="ECO:0007669"/>
    <property type="project" value="UniProtKB-KW"/>
</dbReference>
<dbReference type="Pfam" id="PF10040">
    <property type="entry name" value="CRISPR_Cas6"/>
    <property type="match status" value="1"/>
</dbReference>
<feature type="domain" description="CRISPR-associated protein Cas6 C-terminal" evidence="5">
    <location>
        <begin position="154"/>
        <end position="266"/>
    </location>
</feature>
<keyword evidence="4" id="KW-0051">Antiviral defense</keyword>
<dbReference type="AlphaFoldDB" id="A0A098TQB8"/>
<keyword evidence="3" id="KW-0378">Hydrolase</keyword>
<dbReference type="Gene3D" id="3.30.70.1890">
    <property type="match status" value="1"/>
</dbReference>
<accession>A0A098TQB8</accession>
<keyword evidence="8" id="KW-1185">Reference proteome</keyword>
<sequence length="273" mass="30989">MPYSLVLNLLPRSPIPQAHLSGRHLHALFLDLVQAIDPALANALHQQQSEKAFTLSPLQVGNPKGNTLQWQHDRSISAGTPCWWRISLLDETLFGRLTHLWLNLNTQKSWHLGAADLDVINILGTPQATQPWANFSTYAQLYEQASDCDRLIHLKFYTPTTFRVTNYDCALPTKELVFQSLLKRWNQYSQISFQKTLIEPIYPSFFDIRTEIAIDNRSKFIGCVGNITFQILGDIDPSTIQQINTLADFAVFAGIGRKTPMGMGMVRRHPRKS</sequence>
<keyword evidence="2" id="KW-0255">Endonuclease</keyword>
<evidence type="ECO:0000313" key="8">
    <source>
        <dbReference type="Proteomes" id="UP000030170"/>
    </source>
</evidence>
<evidence type="ECO:0000313" key="7">
    <source>
        <dbReference type="EMBL" id="KGF74062.1"/>
    </source>
</evidence>